<name>A0A1H8JLR3_9PROT</name>
<keyword evidence="2" id="KW-1003">Cell membrane</keyword>
<dbReference type="PROSITE" id="PS00211">
    <property type="entry name" value="ABC_TRANSPORTER_1"/>
    <property type="match status" value="1"/>
</dbReference>
<dbReference type="InterPro" id="IPR003593">
    <property type="entry name" value="AAA+_ATPase"/>
</dbReference>
<dbReference type="GO" id="GO:0005524">
    <property type="term" value="F:ATP binding"/>
    <property type="evidence" value="ECO:0007669"/>
    <property type="project" value="UniProtKB-KW"/>
</dbReference>
<dbReference type="STRING" id="42354.SAMN05216333_101245"/>
<dbReference type="Pfam" id="PF00664">
    <property type="entry name" value="ABC_membrane"/>
    <property type="match status" value="1"/>
</dbReference>
<dbReference type="PANTHER" id="PTHR24221">
    <property type="entry name" value="ATP-BINDING CASSETTE SUB-FAMILY B"/>
    <property type="match status" value="1"/>
</dbReference>
<keyword evidence="6 8" id="KW-1133">Transmembrane helix</keyword>
<evidence type="ECO:0000256" key="1">
    <source>
        <dbReference type="ARBA" id="ARBA00004651"/>
    </source>
</evidence>
<dbReference type="Gene3D" id="1.20.1560.10">
    <property type="entry name" value="ABC transporter type 1, transmembrane domain"/>
    <property type="match status" value="1"/>
</dbReference>
<dbReference type="InterPro" id="IPR003439">
    <property type="entry name" value="ABC_transporter-like_ATP-bd"/>
</dbReference>
<evidence type="ECO:0000256" key="6">
    <source>
        <dbReference type="ARBA" id="ARBA00022989"/>
    </source>
</evidence>
<evidence type="ECO:0000313" key="11">
    <source>
        <dbReference type="EMBL" id="SEN81680.1"/>
    </source>
</evidence>
<evidence type="ECO:0000256" key="2">
    <source>
        <dbReference type="ARBA" id="ARBA00022475"/>
    </source>
</evidence>
<dbReference type="InterPro" id="IPR017871">
    <property type="entry name" value="ABC_transporter-like_CS"/>
</dbReference>
<sequence length="568" mass="61502">MKIPPILHGYRRILFIRLVSNGLLQAALAIGTAWLVREIFDGFLTAQQPVLDVRVVWLVAGLIMAAACIGWLRMAERIDAEKMGQHYAAEVRILLYDCLSFLTPRTLQKRSRGGVSLRFVGDMTSLRRWISMGLARMTVAGVSTVSALLLLGMINWQLTVTVTVSLAMGAWLTYLFGKRMRAAAKESRRRLSNLAANVNEKVTSIAVVQVFGQVDREREHIIRQGKYLQDSMVARARIAGQILGVTEFSAAMTSATTLLAGIFAVTTGTASVGAVIAAITIVGILLPPLRDLGRIQEYWHGASIARERIKEFLDSPSLMAQTTNAPDLTVRSGGLQFDSVSVTGGLNRLSGTIAPGKVVAVVGPNGAGKSTLLLLAARLIDPHEGKVFLDGQNLAEHSLNSVRQAVGMVGPDLPLLRGTIERNLRYRWRNAPDEEVARVRALCGIDEMLAPFPEGDRTRVAEGGLNLSVGQRQRIALARALLGNPPLLLLDEADANLDSQAGKVIDRILASYQGTVLMVTHHVDHIMAADEVWYLEAGRLLEAGPPAALLSNDGPVARFFGISKPVAI</sequence>
<dbReference type="InterPro" id="IPR036640">
    <property type="entry name" value="ABC1_TM_sf"/>
</dbReference>
<evidence type="ECO:0000259" key="9">
    <source>
        <dbReference type="PROSITE" id="PS50893"/>
    </source>
</evidence>
<dbReference type="PROSITE" id="PS50929">
    <property type="entry name" value="ABC_TM1F"/>
    <property type="match status" value="1"/>
</dbReference>
<dbReference type="PROSITE" id="PS50893">
    <property type="entry name" value="ABC_TRANSPORTER_2"/>
    <property type="match status" value="1"/>
</dbReference>
<keyword evidence="4" id="KW-0547">Nucleotide-binding</keyword>
<keyword evidence="7 8" id="KW-0472">Membrane</keyword>
<dbReference type="GO" id="GO:0034040">
    <property type="term" value="F:ATPase-coupled lipid transmembrane transporter activity"/>
    <property type="evidence" value="ECO:0007669"/>
    <property type="project" value="TreeGrafter"/>
</dbReference>
<dbReference type="Pfam" id="PF00005">
    <property type="entry name" value="ABC_tran"/>
    <property type="match status" value="1"/>
</dbReference>
<dbReference type="CDD" id="cd07346">
    <property type="entry name" value="ABC_6TM_exporters"/>
    <property type="match status" value="1"/>
</dbReference>
<evidence type="ECO:0000313" key="12">
    <source>
        <dbReference type="Proteomes" id="UP000198814"/>
    </source>
</evidence>
<keyword evidence="12" id="KW-1185">Reference proteome</keyword>
<comment type="subcellular location">
    <subcellularLocation>
        <location evidence="1">Cell membrane</location>
        <topology evidence="1">Multi-pass membrane protein</topology>
    </subcellularLocation>
</comment>
<dbReference type="SUPFAM" id="SSF90123">
    <property type="entry name" value="ABC transporter transmembrane region"/>
    <property type="match status" value="1"/>
</dbReference>
<feature type="transmembrane region" description="Helical" evidence="8">
    <location>
        <begin position="55"/>
        <end position="74"/>
    </location>
</feature>
<feature type="transmembrane region" description="Helical" evidence="8">
    <location>
        <begin position="12"/>
        <end position="35"/>
    </location>
</feature>
<gene>
    <name evidence="11" type="ORF">SAMN05216333_101245</name>
</gene>
<evidence type="ECO:0000256" key="3">
    <source>
        <dbReference type="ARBA" id="ARBA00022692"/>
    </source>
</evidence>
<feature type="domain" description="ABC transporter" evidence="9">
    <location>
        <begin position="330"/>
        <end position="562"/>
    </location>
</feature>
<dbReference type="OrthoDB" id="8541474at2"/>
<feature type="transmembrane region" description="Helical" evidence="8">
    <location>
        <begin position="270"/>
        <end position="289"/>
    </location>
</feature>
<dbReference type="RefSeq" id="WP_090314815.1">
    <property type="nucleotide sequence ID" value="NZ_FNOE01000001.1"/>
</dbReference>
<organism evidence="11 12">
    <name type="scientific">Nitrosomonas oligotropha</name>
    <dbReference type="NCBI Taxonomy" id="42354"/>
    <lineage>
        <taxon>Bacteria</taxon>
        <taxon>Pseudomonadati</taxon>
        <taxon>Pseudomonadota</taxon>
        <taxon>Betaproteobacteria</taxon>
        <taxon>Nitrosomonadales</taxon>
        <taxon>Nitrosomonadaceae</taxon>
        <taxon>Nitrosomonas</taxon>
    </lineage>
</organism>
<dbReference type="EMBL" id="FODO01000001">
    <property type="protein sequence ID" value="SEN81680.1"/>
    <property type="molecule type" value="Genomic_DNA"/>
</dbReference>
<dbReference type="GO" id="GO:0005886">
    <property type="term" value="C:plasma membrane"/>
    <property type="evidence" value="ECO:0007669"/>
    <property type="project" value="UniProtKB-SubCell"/>
</dbReference>
<evidence type="ECO:0000256" key="8">
    <source>
        <dbReference type="SAM" id="Phobius"/>
    </source>
</evidence>
<dbReference type="Gene3D" id="3.40.50.300">
    <property type="entry name" value="P-loop containing nucleotide triphosphate hydrolases"/>
    <property type="match status" value="1"/>
</dbReference>
<dbReference type="GO" id="GO:0016887">
    <property type="term" value="F:ATP hydrolysis activity"/>
    <property type="evidence" value="ECO:0007669"/>
    <property type="project" value="InterPro"/>
</dbReference>
<evidence type="ECO:0000256" key="7">
    <source>
        <dbReference type="ARBA" id="ARBA00023136"/>
    </source>
</evidence>
<evidence type="ECO:0000259" key="10">
    <source>
        <dbReference type="PROSITE" id="PS50929"/>
    </source>
</evidence>
<reference evidence="12" key="1">
    <citation type="submission" date="2016-10" db="EMBL/GenBank/DDBJ databases">
        <authorList>
            <person name="Varghese N."/>
            <person name="Submissions S."/>
        </authorList>
    </citation>
    <scope>NUCLEOTIDE SEQUENCE [LARGE SCALE GENOMIC DNA]</scope>
    <source>
        <strain evidence="12">Nm76</strain>
    </source>
</reference>
<evidence type="ECO:0000256" key="4">
    <source>
        <dbReference type="ARBA" id="ARBA00022741"/>
    </source>
</evidence>
<proteinExistence type="predicted"/>
<dbReference type="SUPFAM" id="SSF52540">
    <property type="entry name" value="P-loop containing nucleoside triphosphate hydrolases"/>
    <property type="match status" value="1"/>
</dbReference>
<dbReference type="InterPro" id="IPR011527">
    <property type="entry name" value="ABC1_TM_dom"/>
</dbReference>
<accession>A0A1H8JLR3</accession>
<dbReference type="AlphaFoldDB" id="A0A1H8JLR3"/>
<dbReference type="InterPro" id="IPR027417">
    <property type="entry name" value="P-loop_NTPase"/>
</dbReference>
<keyword evidence="3 8" id="KW-0812">Transmembrane</keyword>
<dbReference type="SMART" id="SM00382">
    <property type="entry name" value="AAA"/>
    <property type="match status" value="1"/>
</dbReference>
<feature type="transmembrane region" description="Helical" evidence="8">
    <location>
        <begin position="160"/>
        <end position="177"/>
    </location>
</feature>
<protein>
    <submittedName>
        <fullName evidence="11">ATP-binding cassette, subfamily B/ATP-binding cassette, subfamily B, MsbA</fullName>
    </submittedName>
</protein>
<dbReference type="InterPro" id="IPR039421">
    <property type="entry name" value="Type_1_exporter"/>
</dbReference>
<feature type="domain" description="ABC transmembrane type-1" evidence="10">
    <location>
        <begin position="22"/>
        <end position="301"/>
    </location>
</feature>
<feature type="transmembrane region" description="Helical" evidence="8">
    <location>
        <begin position="133"/>
        <end position="154"/>
    </location>
</feature>
<keyword evidence="5 11" id="KW-0067">ATP-binding</keyword>
<dbReference type="GO" id="GO:0140359">
    <property type="term" value="F:ABC-type transporter activity"/>
    <property type="evidence" value="ECO:0007669"/>
    <property type="project" value="InterPro"/>
</dbReference>
<evidence type="ECO:0000256" key="5">
    <source>
        <dbReference type="ARBA" id="ARBA00022840"/>
    </source>
</evidence>
<dbReference type="Proteomes" id="UP000198814">
    <property type="component" value="Unassembled WGS sequence"/>
</dbReference>
<dbReference type="PANTHER" id="PTHR24221:SF654">
    <property type="entry name" value="ATP-BINDING CASSETTE SUB-FAMILY B MEMBER 6"/>
    <property type="match status" value="1"/>
</dbReference>